<feature type="signal peptide" evidence="1">
    <location>
        <begin position="1"/>
        <end position="22"/>
    </location>
</feature>
<dbReference type="EMBL" id="CADEBD010000553">
    <property type="protein sequence ID" value="CAB3257636.1"/>
    <property type="molecule type" value="Genomic_DNA"/>
</dbReference>
<protein>
    <submittedName>
        <fullName evidence="2">Uncharacterized protein</fullName>
    </submittedName>
</protein>
<gene>
    <name evidence="2" type="ORF">APLA_LOCUS15956</name>
</gene>
<dbReference type="Proteomes" id="UP000494256">
    <property type="component" value="Unassembled WGS sequence"/>
</dbReference>
<evidence type="ECO:0000256" key="1">
    <source>
        <dbReference type="SAM" id="SignalP"/>
    </source>
</evidence>
<dbReference type="AlphaFoldDB" id="A0A8S1B7F0"/>
<proteinExistence type="predicted"/>
<evidence type="ECO:0000313" key="3">
    <source>
        <dbReference type="Proteomes" id="UP000494256"/>
    </source>
</evidence>
<evidence type="ECO:0000313" key="2">
    <source>
        <dbReference type="EMBL" id="CAB3257636.1"/>
    </source>
</evidence>
<feature type="chain" id="PRO_5035845668" evidence="1">
    <location>
        <begin position="23"/>
        <end position="68"/>
    </location>
</feature>
<accession>A0A8S1B7F0</accession>
<dbReference type="OrthoDB" id="19653at2759"/>
<organism evidence="2 3">
    <name type="scientific">Arctia plantaginis</name>
    <name type="common">Wood tiger moth</name>
    <name type="synonym">Phalaena plantaginis</name>
    <dbReference type="NCBI Taxonomy" id="874455"/>
    <lineage>
        <taxon>Eukaryota</taxon>
        <taxon>Metazoa</taxon>
        <taxon>Ecdysozoa</taxon>
        <taxon>Arthropoda</taxon>
        <taxon>Hexapoda</taxon>
        <taxon>Insecta</taxon>
        <taxon>Pterygota</taxon>
        <taxon>Neoptera</taxon>
        <taxon>Endopterygota</taxon>
        <taxon>Lepidoptera</taxon>
        <taxon>Glossata</taxon>
        <taxon>Ditrysia</taxon>
        <taxon>Noctuoidea</taxon>
        <taxon>Erebidae</taxon>
        <taxon>Arctiinae</taxon>
        <taxon>Arctia</taxon>
    </lineage>
</organism>
<name>A0A8S1B7F0_ARCPL</name>
<reference evidence="2 3" key="1">
    <citation type="submission" date="2020-04" db="EMBL/GenBank/DDBJ databases">
        <authorList>
            <person name="Wallbank WR R."/>
            <person name="Pardo Diaz C."/>
            <person name="Kozak K."/>
            <person name="Martin S."/>
            <person name="Jiggins C."/>
            <person name="Moest M."/>
            <person name="Warren A I."/>
            <person name="Byers J.R.P. K."/>
            <person name="Montejo-Kovacevich G."/>
            <person name="Yen C E."/>
        </authorList>
    </citation>
    <scope>NUCLEOTIDE SEQUENCE [LARGE SCALE GENOMIC DNA]</scope>
</reference>
<sequence>MNSKIFFFFFICCAIAVTTVSALDLLKEMGGHGEGVGDTLLNPAPALDQLLNEKDSKNKGGDLIPKIL</sequence>
<keyword evidence="1" id="KW-0732">Signal</keyword>
<comment type="caution">
    <text evidence="2">The sequence shown here is derived from an EMBL/GenBank/DDBJ whole genome shotgun (WGS) entry which is preliminary data.</text>
</comment>